<dbReference type="RefSeq" id="WP_280830264.1">
    <property type="nucleotide sequence ID" value="NZ_JARXVE010000001.1"/>
</dbReference>
<dbReference type="CDD" id="cd02856">
    <property type="entry name" value="E_set_GDE_Isoamylase_N"/>
    <property type="match status" value="1"/>
</dbReference>
<dbReference type="PANTHER" id="PTHR43002">
    <property type="entry name" value="GLYCOGEN DEBRANCHING ENZYME"/>
    <property type="match status" value="1"/>
</dbReference>
<dbReference type="Pfam" id="PF02922">
    <property type="entry name" value="CBM_48"/>
    <property type="match status" value="1"/>
</dbReference>
<comment type="similarity">
    <text evidence="1">Belongs to the glycosyl hydrolase 13 family.</text>
</comment>
<proteinExistence type="inferred from homology"/>
<dbReference type="EC" id="3.2.1.68" evidence="5"/>
<dbReference type="Proteomes" id="UP001160130">
    <property type="component" value="Unassembled WGS sequence"/>
</dbReference>
<dbReference type="InterPro" id="IPR011837">
    <property type="entry name" value="Glycogen_debranch_GlgX"/>
</dbReference>
<dbReference type="SUPFAM" id="SSF81296">
    <property type="entry name" value="E set domains"/>
    <property type="match status" value="1"/>
</dbReference>
<dbReference type="Gene3D" id="2.60.40.1180">
    <property type="entry name" value="Golgi alpha-mannosidase II"/>
    <property type="match status" value="1"/>
</dbReference>
<dbReference type="InterPro" id="IPR004193">
    <property type="entry name" value="Glyco_hydro_13_N"/>
</dbReference>
<dbReference type="GO" id="GO:0019156">
    <property type="term" value="F:isoamylase activity"/>
    <property type="evidence" value="ECO:0007669"/>
    <property type="project" value="UniProtKB-EC"/>
</dbReference>
<name>A0ABT6KUA6_9MYCO</name>
<protein>
    <submittedName>
        <fullName evidence="5">Isoamylase</fullName>
        <ecNumber evidence="5">3.2.1.68</ecNumber>
    </submittedName>
</protein>
<keyword evidence="3 5" id="KW-0326">Glycosidase</keyword>
<dbReference type="Gene3D" id="2.60.40.10">
    <property type="entry name" value="Immunoglobulins"/>
    <property type="match status" value="1"/>
</dbReference>
<evidence type="ECO:0000256" key="1">
    <source>
        <dbReference type="ARBA" id="ARBA00008061"/>
    </source>
</evidence>
<dbReference type="EMBL" id="JARXVE010000001">
    <property type="protein sequence ID" value="MDH6193562.1"/>
    <property type="molecule type" value="Genomic_DNA"/>
</dbReference>
<dbReference type="SUPFAM" id="SSF51011">
    <property type="entry name" value="Glycosyl hydrolase domain"/>
    <property type="match status" value="1"/>
</dbReference>
<dbReference type="Gene3D" id="3.20.20.80">
    <property type="entry name" value="Glycosidases"/>
    <property type="match status" value="1"/>
</dbReference>
<evidence type="ECO:0000313" key="5">
    <source>
        <dbReference type="EMBL" id="MDH6193562.1"/>
    </source>
</evidence>
<comment type="caution">
    <text evidence="5">The sequence shown here is derived from an EMBL/GenBank/DDBJ whole genome shotgun (WGS) entry which is preliminary data.</text>
</comment>
<dbReference type="InterPro" id="IPR017853">
    <property type="entry name" value="GH"/>
</dbReference>
<dbReference type="SMART" id="SM00642">
    <property type="entry name" value="Aamy"/>
    <property type="match status" value="1"/>
</dbReference>
<evidence type="ECO:0000256" key="2">
    <source>
        <dbReference type="ARBA" id="ARBA00022801"/>
    </source>
</evidence>
<dbReference type="InterPro" id="IPR013783">
    <property type="entry name" value="Ig-like_fold"/>
</dbReference>
<dbReference type="InterPro" id="IPR014756">
    <property type="entry name" value="Ig_E-set"/>
</dbReference>
<dbReference type="NCBIfam" id="TIGR02100">
    <property type="entry name" value="glgX_debranch"/>
    <property type="match status" value="1"/>
</dbReference>
<reference evidence="5 6" key="1">
    <citation type="submission" date="2023-04" db="EMBL/GenBank/DDBJ databases">
        <title>Forest soil microbial communities from Buena Vista Peninsula, Colon Province, Panama.</title>
        <authorList>
            <person name="Bouskill N."/>
        </authorList>
    </citation>
    <scope>NUCLEOTIDE SEQUENCE [LARGE SCALE GENOMIC DNA]</scope>
    <source>
        <strain evidence="5 6">AC80</strain>
    </source>
</reference>
<dbReference type="InterPro" id="IPR044505">
    <property type="entry name" value="GlgX_Isoamylase_N_E_set"/>
</dbReference>
<feature type="domain" description="Glycosyl hydrolase family 13 catalytic" evidence="4">
    <location>
        <begin position="158"/>
        <end position="573"/>
    </location>
</feature>
<dbReference type="InterPro" id="IPR006047">
    <property type="entry name" value="GH13_cat_dom"/>
</dbReference>
<gene>
    <name evidence="5" type="ORF">M2272_000183</name>
</gene>
<dbReference type="SUPFAM" id="SSF51445">
    <property type="entry name" value="(Trans)glycosidases"/>
    <property type="match status" value="1"/>
</dbReference>
<accession>A0ABT6KUA6</accession>
<keyword evidence="6" id="KW-1185">Reference proteome</keyword>
<organism evidence="5 6">
    <name type="scientific">Mycolicibacterium frederiksbergense</name>
    <dbReference type="NCBI Taxonomy" id="117567"/>
    <lineage>
        <taxon>Bacteria</taxon>
        <taxon>Bacillati</taxon>
        <taxon>Actinomycetota</taxon>
        <taxon>Actinomycetes</taxon>
        <taxon>Mycobacteriales</taxon>
        <taxon>Mycobacteriaceae</taxon>
        <taxon>Mycolicibacterium</taxon>
    </lineage>
</organism>
<evidence type="ECO:0000313" key="6">
    <source>
        <dbReference type="Proteomes" id="UP001160130"/>
    </source>
</evidence>
<dbReference type="CDD" id="cd11326">
    <property type="entry name" value="AmyAc_Glg_debranch"/>
    <property type="match status" value="1"/>
</dbReference>
<keyword evidence="2 5" id="KW-0378">Hydrolase</keyword>
<evidence type="ECO:0000259" key="4">
    <source>
        <dbReference type="SMART" id="SM00642"/>
    </source>
</evidence>
<dbReference type="InterPro" id="IPR013780">
    <property type="entry name" value="Glyco_hydro_b"/>
</dbReference>
<evidence type="ECO:0000256" key="3">
    <source>
        <dbReference type="ARBA" id="ARBA00023295"/>
    </source>
</evidence>
<sequence length="702" mass="76279">MTVDILPGRVGPLGARPDEHGTNFAVSSGGDKVTLCLFDGVGAETQLVLPERDGDIHHGYVPGVGPGQAYGFRVDGPFDRSRGLCYNPAKLLLDPYARAIHGDVRFGSEVLGYTIDNPGAPSPVDSAPFVPRSLVTAPAAAPVTPGPGHALADTVLYEVHVRGFTARHPGVPERLRGTYAGLVHDAVIAHLVDLGVTAVELLPVHHNVPESFLVERGLTNYWGYNTIGFFAPHAAYSAEVRAGRPGGQVGEFRAMVDALHAAGLEVVLDVAFNHTAEGGPGGPTLCHRGLDNAAYYRLDPADPSRYLDTTGTGNSVNTADATALRMVMDSLRYWVTEMGVDGYRFDLAPTLGRESSDQFDPFSAFFDVVSQDPVVSQVKLIAEPWDVGRYDSYDVGRFPPLWSEWNGRYRDTVRDWWRSNGGLLPDFASRLCGSADIYDHPEEGRRPSASVNFVTVHDGFTLSDLVSYNGKHNEANGEGNRDGTDDNRSWNCGAEGPTTDADILALRARQQRAFLVTLLLSAGVPLLLGGDELGRTQRGNNNAYCQDNEITWFDWSAVNPDLLRFTKNVIALRRAHAVFRRRRFSAGSAGPDLRWFTPAGTEMTQANWADPEARSIALFIDGATDPDVTADGRPMLDDDFLVLVNAWWEPLTFQLPPEYRAGNWEVGCDTFDPAHSGAVIGQTQVGPRSVLVLRSARRNTAA</sequence>